<feature type="transmembrane region" description="Helical" evidence="1">
    <location>
        <begin position="169"/>
        <end position="189"/>
    </location>
</feature>
<evidence type="ECO:0000313" key="3">
    <source>
        <dbReference type="Proteomes" id="UP000199400"/>
    </source>
</evidence>
<sequence>MLFLWTAPGRIQFPDDEIVFQTTASLVDRGSLAIAGIAHRTGEPPGRPPGTFGWAEGRDGRRYGFFGHGLSLAATPMYALARATERRVPFAWTRAVRSDHFTFHVREARADWHHLVVSLTNCFVTAATVWLLVRWVAWLGFSGRAALWTGVAYATGTAAWPYSRTFLSEPLSAMVLLAAAVAIAQAHALRGSRPRAADCRLWLAGAAAGFAVHVHVLNVVAWPCLAAYALWPLAAGPKGQDRKTRSFGTCLKALAPMRRGSIGAALLAGLGLGLLLLGQWLRFGDPLETGRFGHYSAWTWPWTGLWAQMLAPGRSLWLYAPAATLGLVGLRAALRSAPAATWLALSLLVTRWLVVSARTDWYGGWGLGPRHLVPAIPFVMIGFAAAVEELPTRAVAVRRLFWIGVAASAALTGWLATRSIFEWMIALTNDPRSAGHVLETSHFAWWASPIAGFASLQPDVLALGAVRLARAGHPGLLVGFAIVALVGLAAAGLVARALGRARAPAAD</sequence>
<feature type="transmembrane region" description="Helical" evidence="1">
    <location>
        <begin position="400"/>
        <end position="421"/>
    </location>
</feature>
<feature type="transmembrane region" description="Helical" evidence="1">
    <location>
        <begin position="201"/>
        <end position="231"/>
    </location>
</feature>
<dbReference type="Proteomes" id="UP000199400">
    <property type="component" value="Unassembled WGS sequence"/>
</dbReference>
<name>A0A1I1WHP0_9BACT</name>
<accession>A0A1I1WHP0</accession>
<organism evidence="2 3">
    <name type="scientific">Nannocystis exedens</name>
    <dbReference type="NCBI Taxonomy" id="54"/>
    <lineage>
        <taxon>Bacteria</taxon>
        <taxon>Pseudomonadati</taxon>
        <taxon>Myxococcota</taxon>
        <taxon>Polyangia</taxon>
        <taxon>Nannocystales</taxon>
        <taxon>Nannocystaceae</taxon>
        <taxon>Nannocystis</taxon>
    </lineage>
</organism>
<evidence type="ECO:0008006" key="4">
    <source>
        <dbReference type="Google" id="ProtNLM"/>
    </source>
</evidence>
<proteinExistence type="predicted"/>
<feature type="transmembrane region" description="Helical" evidence="1">
    <location>
        <begin position="476"/>
        <end position="495"/>
    </location>
</feature>
<dbReference type="EMBL" id="FOMX01000006">
    <property type="protein sequence ID" value="SFD92610.1"/>
    <property type="molecule type" value="Genomic_DNA"/>
</dbReference>
<feature type="transmembrane region" description="Helical" evidence="1">
    <location>
        <begin position="292"/>
        <end position="310"/>
    </location>
</feature>
<reference evidence="3" key="1">
    <citation type="submission" date="2016-10" db="EMBL/GenBank/DDBJ databases">
        <authorList>
            <person name="Varghese N."/>
            <person name="Submissions S."/>
        </authorList>
    </citation>
    <scope>NUCLEOTIDE SEQUENCE [LARGE SCALE GENOMIC DNA]</scope>
    <source>
        <strain evidence="3">ATCC 25963</strain>
    </source>
</reference>
<dbReference type="AlphaFoldDB" id="A0A1I1WHP0"/>
<protein>
    <recommendedName>
        <fullName evidence="4">Glycosyltransferase RgtA/B/C/D-like domain-containing protein</fullName>
    </recommendedName>
</protein>
<gene>
    <name evidence="2" type="ORF">SAMN02745121_02237</name>
</gene>
<evidence type="ECO:0000256" key="1">
    <source>
        <dbReference type="SAM" id="Phobius"/>
    </source>
</evidence>
<keyword evidence="1" id="KW-0812">Transmembrane</keyword>
<keyword evidence="1" id="KW-0472">Membrane</keyword>
<feature type="transmembrane region" description="Helical" evidence="1">
    <location>
        <begin position="261"/>
        <end position="280"/>
    </location>
</feature>
<feature type="transmembrane region" description="Helical" evidence="1">
    <location>
        <begin position="371"/>
        <end position="388"/>
    </location>
</feature>
<keyword evidence="3" id="KW-1185">Reference proteome</keyword>
<feature type="transmembrane region" description="Helical" evidence="1">
    <location>
        <begin position="112"/>
        <end position="133"/>
    </location>
</feature>
<feature type="transmembrane region" description="Helical" evidence="1">
    <location>
        <begin position="145"/>
        <end position="163"/>
    </location>
</feature>
<keyword evidence="1" id="KW-1133">Transmembrane helix</keyword>
<feature type="transmembrane region" description="Helical" evidence="1">
    <location>
        <begin position="341"/>
        <end position="359"/>
    </location>
</feature>
<evidence type="ECO:0000313" key="2">
    <source>
        <dbReference type="EMBL" id="SFD92610.1"/>
    </source>
</evidence>
<dbReference type="STRING" id="54.SAMN02745121_02237"/>